<dbReference type="SMART" id="SM00448">
    <property type="entry name" value="REC"/>
    <property type="match status" value="1"/>
</dbReference>
<organism evidence="4 5">
    <name type="scientific">Lacibacter cauensis</name>
    <dbReference type="NCBI Taxonomy" id="510947"/>
    <lineage>
        <taxon>Bacteria</taxon>
        <taxon>Pseudomonadati</taxon>
        <taxon>Bacteroidota</taxon>
        <taxon>Chitinophagia</taxon>
        <taxon>Chitinophagales</taxon>
        <taxon>Chitinophagaceae</taxon>
        <taxon>Lacibacter</taxon>
    </lineage>
</organism>
<gene>
    <name evidence="4" type="ORF">IQ13_0932</name>
</gene>
<evidence type="ECO:0000256" key="1">
    <source>
        <dbReference type="ARBA" id="ARBA00022553"/>
    </source>
</evidence>
<dbReference type="Pfam" id="PF00072">
    <property type="entry name" value="Response_reg"/>
    <property type="match status" value="1"/>
</dbReference>
<feature type="domain" description="Response regulatory" evidence="3">
    <location>
        <begin position="8"/>
        <end position="124"/>
    </location>
</feature>
<evidence type="ECO:0000313" key="5">
    <source>
        <dbReference type="Proteomes" id="UP000316167"/>
    </source>
</evidence>
<dbReference type="InterPro" id="IPR011006">
    <property type="entry name" value="CheY-like_superfamily"/>
</dbReference>
<accession>A0A562SXX7</accession>
<name>A0A562SXX7_9BACT</name>
<reference evidence="4 5" key="1">
    <citation type="journal article" date="2015" name="Stand. Genomic Sci.">
        <title>Genomic Encyclopedia of Bacterial and Archaeal Type Strains, Phase III: the genomes of soil and plant-associated and newly described type strains.</title>
        <authorList>
            <person name="Whitman W.B."/>
            <person name="Woyke T."/>
            <person name="Klenk H.P."/>
            <person name="Zhou Y."/>
            <person name="Lilburn T.G."/>
            <person name="Beck B.J."/>
            <person name="De Vos P."/>
            <person name="Vandamme P."/>
            <person name="Eisen J.A."/>
            <person name="Garrity G."/>
            <person name="Hugenholtz P."/>
            <person name="Kyrpides N.C."/>
        </authorList>
    </citation>
    <scope>NUCLEOTIDE SEQUENCE [LARGE SCALE GENOMIC DNA]</scope>
    <source>
        <strain evidence="4 5">CGMCC 1.7271</strain>
    </source>
</reference>
<proteinExistence type="predicted"/>
<keyword evidence="5" id="KW-1185">Reference proteome</keyword>
<evidence type="ECO:0000259" key="3">
    <source>
        <dbReference type="PROSITE" id="PS50110"/>
    </source>
</evidence>
<dbReference type="Proteomes" id="UP000316167">
    <property type="component" value="Unassembled WGS sequence"/>
</dbReference>
<dbReference type="OrthoDB" id="9797341at2"/>
<dbReference type="RefSeq" id="WP_144884864.1">
    <property type="nucleotide sequence ID" value="NZ_VLLE01000002.1"/>
</dbReference>
<dbReference type="Gene3D" id="3.40.50.2300">
    <property type="match status" value="1"/>
</dbReference>
<dbReference type="PROSITE" id="PS50110">
    <property type="entry name" value="RESPONSE_REGULATORY"/>
    <property type="match status" value="1"/>
</dbReference>
<evidence type="ECO:0000256" key="2">
    <source>
        <dbReference type="PROSITE-ProRule" id="PRU00169"/>
    </source>
</evidence>
<dbReference type="InterPro" id="IPR001789">
    <property type="entry name" value="Sig_transdc_resp-reg_receiver"/>
</dbReference>
<dbReference type="PANTHER" id="PTHR44591:SF3">
    <property type="entry name" value="RESPONSE REGULATORY DOMAIN-CONTAINING PROTEIN"/>
    <property type="match status" value="1"/>
</dbReference>
<sequence length="126" mass="14085">MPQINDLTVVIADRHPLIRNVIKEIVQHAGYNVVAEAANGTALLELQQNAAVPLVFIINTKLPDTDDLDICLTLRQHYPGCKILAFSFSPNPYTEALLQRYDLDAYIHEFNVPNQLTDALQQLSTS</sequence>
<dbReference type="InterPro" id="IPR050595">
    <property type="entry name" value="Bact_response_regulator"/>
</dbReference>
<dbReference type="GO" id="GO:0000160">
    <property type="term" value="P:phosphorelay signal transduction system"/>
    <property type="evidence" value="ECO:0007669"/>
    <property type="project" value="InterPro"/>
</dbReference>
<dbReference type="SUPFAM" id="SSF52172">
    <property type="entry name" value="CheY-like"/>
    <property type="match status" value="1"/>
</dbReference>
<keyword evidence="1" id="KW-0597">Phosphoprotein</keyword>
<dbReference type="PANTHER" id="PTHR44591">
    <property type="entry name" value="STRESS RESPONSE REGULATOR PROTEIN 1"/>
    <property type="match status" value="1"/>
</dbReference>
<comment type="caution">
    <text evidence="2">Lacks conserved residue(s) required for the propagation of feature annotation.</text>
</comment>
<dbReference type="AlphaFoldDB" id="A0A562SXX7"/>
<comment type="caution">
    <text evidence="4">The sequence shown here is derived from an EMBL/GenBank/DDBJ whole genome shotgun (WGS) entry which is preliminary data.</text>
</comment>
<dbReference type="EMBL" id="VLLE01000002">
    <property type="protein sequence ID" value="TWI85764.1"/>
    <property type="molecule type" value="Genomic_DNA"/>
</dbReference>
<evidence type="ECO:0000313" key="4">
    <source>
        <dbReference type="EMBL" id="TWI85764.1"/>
    </source>
</evidence>
<protein>
    <submittedName>
        <fullName evidence="4">Response regulator receiver domain-containing protein</fullName>
    </submittedName>
</protein>